<keyword evidence="2" id="KW-1185">Reference proteome</keyword>
<reference evidence="1" key="1">
    <citation type="submission" date="2021-01" db="EMBL/GenBank/DDBJ databases">
        <authorList>
            <person name="Li R."/>
            <person name="Bekaert M."/>
        </authorList>
    </citation>
    <scope>NUCLEOTIDE SEQUENCE</scope>
    <source>
        <strain evidence="1">Farmed</strain>
    </source>
</reference>
<dbReference type="AlphaFoldDB" id="A0A812EDL8"/>
<dbReference type="Proteomes" id="UP000597762">
    <property type="component" value="Unassembled WGS sequence"/>
</dbReference>
<name>A0A812EDL8_ACAPH</name>
<accession>A0A812EDL8</accession>
<sequence length="306" mass="35238">MIKFKEIVHDFSIAMSFKGRHERISSEVENHLSKTCITAFWSIPDYSWSDQEFNEIELLFATNESQQVVIDYISFNRRQERGETVTTLYENMDTAIVGVNVDFWWRRPHTMNVTMEDGIGDQKLFENIDYIRLQKRILGSSNTSQIFVLYQDGNIRSLPPPIHGLDCVPFGSSVIIGPSDLTCLKPAADIQALHIYQVVPILRFQITYRDNSTASVEVDTYGFQTEVLVHDIDMAGNRTDTPFARFRSMWVTNGNCNVDHFKINGADGQPILTDWKKLESTWAKFYRSCESKHLNKSPDMCIELLE</sequence>
<dbReference type="EMBL" id="CAHIKZ030005255">
    <property type="protein sequence ID" value="CAE1321619.1"/>
    <property type="molecule type" value="Genomic_DNA"/>
</dbReference>
<evidence type="ECO:0000313" key="1">
    <source>
        <dbReference type="EMBL" id="CAE1321619.1"/>
    </source>
</evidence>
<comment type="caution">
    <text evidence="1">The sequence shown here is derived from an EMBL/GenBank/DDBJ whole genome shotgun (WGS) entry which is preliminary data.</text>
</comment>
<dbReference type="OrthoDB" id="6080033at2759"/>
<protein>
    <submittedName>
        <fullName evidence="1">Uncharacterized protein</fullName>
    </submittedName>
</protein>
<evidence type="ECO:0000313" key="2">
    <source>
        <dbReference type="Proteomes" id="UP000597762"/>
    </source>
</evidence>
<organism evidence="1 2">
    <name type="scientific">Acanthosepion pharaonis</name>
    <name type="common">Pharaoh cuttlefish</name>
    <name type="synonym">Sepia pharaonis</name>
    <dbReference type="NCBI Taxonomy" id="158019"/>
    <lineage>
        <taxon>Eukaryota</taxon>
        <taxon>Metazoa</taxon>
        <taxon>Spiralia</taxon>
        <taxon>Lophotrochozoa</taxon>
        <taxon>Mollusca</taxon>
        <taxon>Cephalopoda</taxon>
        <taxon>Coleoidea</taxon>
        <taxon>Decapodiformes</taxon>
        <taxon>Sepiida</taxon>
        <taxon>Sepiina</taxon>
        <taxon>Sepiidae</taxon>
        <taxon>Acanthosepion</taxon>
    </lineage>
</organism>
<proteinExistence type="predicted"/>
<gene>
    <name evidence="1" type="ORF">SPHA_71720</name>
</gene>